<feature type="transmembrane region" description="Helical" evidence="1">
    <location>
        <begin position="62"/>
        <end position="82"/>
    </location>
</feature>
<keyword evidence="1" id="KW-0812">Transmembrane</keyword>
<feature type="transmembrane region" description="Helical" evidence="1">
    <location>
        <begin position="149"/>
        <end position="171"/>
    </location>
</feature>
<reference evidence="2 5" key="2">
    <citation type="journal article" date="2018" name="Nat. Biotechnol.">
        <title>A standardized bacterial taxonomy based on genome phylogeny substantially revises the tree of life.</title>
        <authorList>
            <person name="Parks D.H."/>
            <person name="Chuvochina M."/>
            <person name="Waite D.W."/>
            <person name="Rinke C."/>
            <person name="Skarshewski A."/>
            <person name="Chaumeil P.A."/>
            <person name="Hugenholtz P."/>
        </authorList>
    </citation>
    <scope>NUCLEOTIDE SEQUENCE [LARGE SCALE GENOMIC DNA]</scope>
    <source>
        <strain evidence="2">UBA9152</strain>
    </source>
</reference>
<feature type="transmembrane region" description="Helical" evidence="1">
    <location>
        <begin position="178"/>
        <end position="195"/>
    </location>
</feature>
<proteinExistence type="predicted"/>
<dbReference type="AlphaFoldDB" id="A0A0F0LTR6"/>
<protein>
    <submittedName>
        <fullName evidence="2">ABC transporter permease</fullName>
    </submittedName>
    <submittedName>
        <fullName evidence="3">ABC-2 family transporter protein</fullName>
    </submittedName>
</protein>
<keyword evidence="1" id="KW-1133">Transmembrane helix</keyword>
<evidence type="ECO:0000256" key="1">
    <source>
        <dbReference type="SAM" id="Phobius"/>
    </source>
</evidence>
<feature type="transmembrane region" description="Helical" evidence="1">
    <location>
        <begin position="117"/>
        <end position="137"/>
    </location>
</feature>
<gene>
    <name evidence="2" type="ORF">DCP95_05710</name>
    <name evidence="3" type="ORF">RR49_01528</name>
</gene>
<dbReference type="RefSeq" id="WP_045247468.1">
    <property type="nucleotide sequence ID" value="NZ_JBOFAV010000007.1"/>
</dbReference>
<dbReference type="PATRIC" id="fig|400772.4.peg.1549"/>
<dbReference type="Proteomes" id="UP000033451">
    <property type="component" value="Unassembled WGS sequence"/>
</dbReference>
<feature type="transmembrane region" description="Helical" evidence="1">
    <location>
        <begin position="238"/>
        <end position="261"/>
    </location>
</feature>
<dbReference type="EMBL" id="DMNG01000100">
    <property type="protein sequence ID" value="HAN24055.1"/>
    <property type="molecule type" value="Genomic_DNA"/>
</dbReference>
<dbReference type="STRING" id="400772.RR49_01528"/>
<accession>A0A0F0LTR6</accession>
<evidence type="ECO:0000313" key="2">
    <source>
        <dbReference type="EMBL" id="HAN24055.1"/>
    </source>
</evidence>
<keyword evidence="4" id="KW-1185">Reference proteome</keyword>
<comment type="caution">
    <text evidence="3">The sequence shown here is derived from an EMBL/GenBank/DDBJ whole genome shotgun (WGS) entry which is preliminary data.</text>
</comment>
<evidence type="ECO:0000313" key="5">
    <source>
        <dbReference type="Proteomes" id="UP000257479"/>
    </source>
</evidence>
<evidence type="ECO:0000313" key="3">
    <source>
        <dbReference type="EMBL" id="KJL36518.1"/>
    </source>
</evidence>
<organism evidence="3 4">
    <name type="scientific">Microbacterium ginsengisoli</name>
    <dbReference type="NCBI Taxonomy" id="400772"/>
    <lineage>
        <taxon>Bacteria</taxon>
        <taxon>Bacillati</taxon>
        <taxon>Actinomycetota</taxon>
        <taxon>Actinomycetes</taxon>
        <taxon>Micrococcales</taxon>
        <taxon>Microbacteriaceae</taxon>
        <taxon>Microbacterium</taxon>
    </lineage>
</organism>
<feature type="transmembrane region" description="Helical" evidence="1">
    <location>
        <begin position="20"/>
        <end position="42"/>
    </location>
</feature>
<dbReference type="OrthoDB" id="5244396at2"/>
<dbReference type="EMBL" id="JYIY01000073">
    <property type="protein sequence ID" value="KJL36518.1"/>
    <property type="molecule type" value="Genomic_DNA"/>
</dbReference>
<dbReference type="Proteomes" id="UP000257479">
    <property type="component" value="Unassembled WGS sequence"/>
</dbReference>
<evidence type="ECO:0000313" key="4">
    <source>
        <dbReference type="Proteomes" id="UP000033451"/>
    </source>
</evidence>
<sequence>MSLARATRSELTKLYSTAIWWILAIVLVVYVGFVSTFLGFVLSSSSTGSALSESSSEVPATLYSLASSIGYVFPLLIGTLIVTGEFRHKTLTPTFLATPARGTVLWAKLLASTTLGLLYGVLALLVTVGPIAGLLAAHGLPTGLGSSDTWALVGRILLVFVLWTWVGLGLGTLIRNQVAAIVVVLAFTQFIEPLLRLGTMFVSWLQDVGRFLPGAAADQLVGSSVLTLGQGGASPDPLTWYAAAIVLAAYAFALLLLGHIFSWRRDVA</sequence>
<name>A0A0F0LTR6_9MICO</name>
<keyword evidence="1" id="KW-0472">Membrane</keyword>
<reference evidence="3 4" key="1">
    <citation type="submission" date="2015-02" db="EMBL/GenBank/DDBJ databases">
        <title>Draft genome sequences of ten Microbacterium spp. with emphasis on heavy metal contaminated environments.</title>
        <authorList>
            <person name="Corretto E."/>
        </authorList>
    </citation>
    <scope>NUCLEOTIDE SEQUENCE [LARGE SCALE GENOMIC DNA]</scope>
    <source>
        <strain evidence="3 4">DSM 18659</strain>
    </source>
</reference>